<comment type="caution">
    <text evidence="1">The sequence shown here is derived from an EMBL/GenBank/DDBJ whole genome shotgun (WGS) entry which is preliminary data.</text>
</comment>
<dbReference type="Proteomes" id="UP000663852">
    <property type="component" value="Unassembled WGS sequence"/>
</dbReference>
<evidence type="ECO:0000313" key="2">
    <source>
        <dbReference type="Proteomes" id="UP000663852"/>
    </source>
</evidence>
<organism evidence="1 2">
    <name type="scientific">Adineta ricciae</name>
    <name type="common">Rotifer</name>
    <dbReference type="NCBI Taxonomy" id="249248"/>
    <lineage>
        <taxon>Eukaryota</taxon>
        <taxon>Metazoa</taxon>
        <taxon>Spiralia</taxon>
        <taxon>Gnathifera</taxon>
        <taxon>Rotifera</taxon>
        <taxon>Eurotatoria</taxon>
        <taxon>Bdelloidea</taxon>
        <taxon>Adinetida</taxon>
        <taxon>Adinetidae</taxon>
        <taxon>Adineta</taxon>
    </lineage>
</organism>
<dbReference type="OrthoDB" id="1890922at2759"/>
<reference evidence="1" key="1">
    <citation type="submission" date="2021-02" db="EMBL/GenBank/DDBJ databases">
        <authorList>
            <person name="Nowell W R."/>
        </authorList>
    </citation>
    <scope>NUCLEOTIDE SEQUENCE</scope>
</reference>
<proteinExistence type="predicted"/>
<gene>
    <name evidence="1" type="ORF">EDS130_LOCUS41658</name>
</gene>
<dbReference type="EMBL" id="CAJNOJ010000561">
    <property type="protein sequence ID" value="CAF1484779.1"/>
    <property type="molecule type" value="Genomic_DNA"/>
</dbReference>
<accession>A0A815S8C9</accession>
<sequence length="126" mass="15274">MKEDELIEFTVPMLFRSYEDCVDENLFNQHSFQLIKSKMLTIKYPIYKQWKENEITLDKFARSTASFVRGWCEPMLEEILVNTGRIQNEIPDLLNRFWNLFEEKVRQQPHVVHTFSDYTYVVLKKM</sequence>
<name>A0A815S8C9_ADIRI</name>
<evidence type="ECO:0000313" key="1">
    <source>
        <dbReference type="EMBL" id="CAF1484779.1"/>
    </source>
</evidence>
<protein>
    <submittedName>
        <fullName evidence="1">Uncharacterized protein</fullName>
    </submittedName>
</protein>
<dbReference type="AlphaFoldDB" id="A0A815S8C9"/>